<dbReference type="InterPro" id="IPR004705">
    <property type="entry name" value="Cation/H_exchanger_CPA1_bac"/>
</dbReference>
<evidence type="ECO:0000256" key="2">
    <source>
        <dbReference type="ARBA" id="ARBA00022448"/>
    </source>
</evidence>
<evidence type="ECO:0000256" key="7">
    <source>
        <dbReference type="ARBA" id="ARBA00023065"/>
    </source>
</evidence>
<feature type="transmembrane region" description="Helical" evidence="10">
    <location>
        <begin position="313"/>
        <end position="334"/>
    </location>
</feature>
<keyword evidence="2 10" id="KW-0813">Transport</keyword>
<dbReference type="NCBIfam" id="TIGR00831">
    <property type="entry name" value="a_cpa1"/>
    <property type="match status" value="1"/>
</dbReference>
<keyword evidence="9 10" id="KW-0739">Sodium transport</keyword>
<evidence type="ECO:0000259" key="11">
    <source>
        <dbReference type="Pfam" id="PF00999"/>
    </source>
</evidence>
<dbReference type="InterPro" id="IPR018422">
    <property type="entry name" value="Cation/H_exchanger_CPA1"/>
</dbReference>
<gene>
    <name evidence="12" type="primary">nhaK</name>
    <name evidence="12" type="ORF">J42TS3_05690</name>
</gene>
<dbReference type="RefSeq" id="WP_213653684.1">
    <property type="nucleotide sequence ID" value="NZ_BOSL01000001.1"/>
</dbReference>
<dbReference type="Pfam" id="PF00999">
    <property type="entry name" value="Na_H_Exchanger"/>
    <property type="match status" value="1"/>
</dbReference>
<organism evidence="12 13">
    <name type="scientific">Paenibacillus vini</name>
    <dbReference type="NCBI Taxonomy" id="1476024"/>
    <lineage>
        <taxon>Bacteria</taxon>
        <taxon>Bacillati</taxon>
        <taxon>Bacillota</taxon>
        <taxon>Bacilli</taxon>
        <taxon>Bacillales</taxon>
        <taxon>Paenibacillaceae</taxon>
        <taxon>Paenibacillus</taxon>
    </lineage>
</organism>
<evidence type="ECO:0000256" key="6">
    <source>
        <dbReference type="ARBA" id="ARBA00023053"/>
    </source>
</evidence>
<feature type="domain" description="Cation/H+ exchanger transmembrane" evidence="11">
    <location>
        <begin position="11"/>
        <end position="412"/>
    </location>
</feature>
<comment type="subcellular location">
    <subcellularLocation>
        <location evidence="1 10">Cell membrane</location>
        <topology evidence="1 10">Multi-pass membrane protein</topology>
    </subcellularLocation>
</comment>
<protein>
    <submittedName>
        <fullName evidence="12">Sodium, potassium, lithium and rubidium/H(+) antiporter</fullName>
    </submittedName>
</protein>
<keyword evidence="6 10" id="KW-0915">Sodium</keyword>
<feature type="transmembrane region" description="Helical" evidence="10">
    <location>
        <begin position="183"/>
        <end position="204"/>
    </location>
</feature>
<feature type="transmembrane region" description="Helical" evidence="10">
    <location>
        <begin position="390"/>
        <end position="412"/>
    </location>
</feature>
<dbReference type="InterPro" id="IPR006153">
    <property type="entry name" value="Cation/H_exchanger_TM"/>
</dbReference>
<feature type="transmembrane region" description="Helical" evidence="10">
    <location>
        <begin position="113"/>
        <end position="135"/>
    </location>
</feature>
<evidence type="ECO:0000313" key="13">
    <source>
        <dbReference type="Proteomes" id="UP000679992"/>
    </source>
</evidence>
<feature type="transmembrane region" description="Helical" evidence="10">
    <location>
        <begin position="216"/>
        <end position="233"/>
    </location>
</feature>
<sequence length="678" mass="75266">MEIFEIVLTMLVLIGVSNVLNRFIPFVPVPLLQIILGTLVALLPIGIHLPLNSELFLLLFIAPLLYNDGKRTPREELWDLRAPILLLALGLVFVTVFAGGYLIHWLIPSIPLPAAFALAAILSPTDAVAVSALAGRIHLPKGIMRLLEGESLMNDASGLVAFKFAVAATVTGVFSITEATLSFLWIAIGGLICGAVVAFLIVWLRMFIRRLGMEDVTIHMLIQILTPFVIYLVTEELGFSGILAVVAGGIVHAIERDRNESMQAELRMVSQNTWSVILYILNGLVFVILGLQIPGATETIFQSPDYSNLQVLGFIGLISLGLIVLRFIWVYLFWEGSWLLGSGESMGRPKLMSFVLISLSGVRGAVTLAAAFSIPYFLQDGSPFPERDLIIFLAAGVILCSLIIASVVLPLLSKRPEEGADPVAEREQEARISMLQAGIKAIKEATGEENEAAARSVLGSYHRQLIQLQNGRGQEWSDRKRNNAMMKLRLAGLQAERREIQNMLDRGEITGELASKIQEVMNQMEMVMSGRFKMQVLVSLFRIRRLFTKQFLKRKTLDLPPETMEQLKATRLRTSIAALEAVEAQVNEENRRESILVIAQYKDLIKRLQGHSGAMGAIEDEDVFNQHKNELRIKGIQAQRNEVQSMFEQGDISWASANKLRQYINYLEAGILEPGEEE</sequence>
<keyword evidence="10" id="KW-0050">Antiport</keyword>
<feature type="transmembrane region" description="Helical" evidence="10">
    <location>
        <begin position="84"/>
        <end position="107"/>
    </location>
</feature>
<keyword evidence="7 10" id="KW-0406">Ion transport</keyword>
<evidence type="ECO:0000256" key="4">
    <source>
        <dbReference type="ARBA" id="ARBA00022692"/>
    </source>
</evidence>
<evidence type="ECO:0000313" key="12">
    <source>
        <dbReference type="EMBL" id="GIP51534.1"/>
    </source>
</evidence>
<feature type="transmembrane region" description="Helical" evidence="10">
    <location>
        <begin position="239"/>
        <end position="255"/>
    </location>
</feature>
<keyword evidence="8 10" id="KW-0472">Membrane</keyword>
<keyword evidence="13" id="KW-1185">Reference proteome</keyword>
<accession>A0ABQ4M6A8</accession>
<feature type="transmembrane region" description="Helical" evidence="10">
    <location>
        <begin position="31"/>
        <end position="64"/>
    </location>
</feature>
<evidence type="ECO:0000256" key="9">
    <source>
        <dbReference type="ARBA" id="ARBA00023201"/>
    </source>
</evidence>
<name>A0ABQ4M6A8_9BACL</name>
<evidence type="ECO:0000256" key="10">
    <source>
        <dbReference type="RuleBase" id="RU366002"/>
    </source>
</evidence>
<evidence type="ECO:0000256" key="1">
    <source>
        <dbReference type="ARBA" id="ARBA00004651"/>
    </source>
</evidence>
<reference evidence="12 13" key="1">
    <citation type="submission" date="2021-03" db="EMBL/GenBank/DDBJ databases">
        <title>Antimicrobial resistance genes in bacteria isolated from Japanese honey, and their potential for conferring macrolide and lincosamide resistance in the American foulbrood pathogen Paenibacillus larvae.</title>
        <authorList>
            <person name="Okamoto M."/>
            <person name="Kumagai M."/>
            <person name="Kanamori H."/>
            <person name="Takamatsu D."/>
        </authorList>
    </citation>
    <scope>NUCLEOTIDE SEQUENCE [LARGE SCALE GENOMIC DNA]</scope>
    <source>
        <strain evidence="12 13">J42TS3</strain>
    </source>
</reference>
<proteinExistence type="inferred from homology"/>
<feature type="transmembrane region" description="Helical" evidence="10">
    <location>
        <begin position="156"/>
        <end position="177"/>
    </location>
</feature>
<keyword evidence="4 10" id="KW-0812">Transmembrane</keyword>
<evidence type="ECO:0000256" key="5">
    <source>
        <dbReference type="ARBA" id="ARBA00022989"/>
    </source>
</evidence>
<comment type="function">
    <text evidence="10">Na(+)/H(+) antiporter that extrudes sodium in exchange for external protons.</text>
</comment>
<dbReference type="PANTHER" id="PTHR10110">
    <property type="entry name" value="SODIUM/HYDROGEN EXCHANGER"/>
    <property type="match status" value="1"/>
</dbReference>
<comment type="similarity">
    <text evidence="10">Belongs to the monovalent cation:proton antiporter 1 (CPA1) transporter (TC 2.A.36) family.</text>
</comment>
<feature type="transmembrane region" description="Helical" evidence="10">
    <location>
        <begin position="354"/>
        <end position="378"/>
    </location>
</feature>
<keyword evidence="5 10" id="KW-1133">Transmembrane helix</keyword>
<evidence type="ECO:0000256" key="3">
    <source>
        <dbReference type="ARBA" id="ARBA00022475"/>
    </source>
</evidence>
<comment type="caution">
    <text evidence="12">The sequence shown here is derived from an EMBL/GenBank/DDBJ whole genome shotgun (WGS) entry which is preliminary data.</text>
</comment>
<dbReference type="Gene3D" id="6.10.140.1330">
    <property type="match status" value="1"/>
</dbReference>
<dbReference type="EMBL" id="BOSL01000001">
    <property type="protein sequence ID" value="GIP51534.1"/>
    <property type="molecule type" value="Genomic_DNA"/>
</dbReference>
<dbReference type="Proteomes" id="UP000679992">
    <property type="component" value="Unassembled WGS sequence"/>
</dbReference>
<dbReference type="PANTHER" id="PTHR10110:SF86">
    <property type="entry name" value="SODIUM_HYDROGEN EXCHANGER 7"/>
    <property type="match status" value="1"/>
</dbReference>
<keyword evidence="3 10" id="KW-1003">Cell membrane</keyword>
<evidence type="ECO:0000256" key="8">
    <source>
        <dbReference type="ARBA" id="ARBA00023136"/>
    </source>
</evidence>
<feature type="transmembrane region" description="Helical" evidence="10">
    <location>
        <begin position="276"/>
        <end position="293"/>
    </location>
</feature>